<feature type="region of interest" description="Disordered" evidence="1">
    <location>
        <begin position="153"/>
        <end position="392"/>
    </location>
</feature>
<feature type="compositionally biased region" description="Basic and acidic residues" evidence="1">
    <location>
        <begin position="478"/>
        <end position="490"/>
    </location>
</feature>
<dbReference type="Proteomes" id="UP000053201">
    <property type="component" value="Unassembled WGS sequence"/>
</dbReference>
<feature type="region of interest" description="Disordered" evidence="1">
    <location>
        <begin position="435"/>
        <end position="456"/>
    </location>
</feature>
<dbReference type="AlphaFoldDB" id="A0A0L0HAX0"/>
<evidence type="ECO:0000313" key="2">
    <source>
        <dbReference type="EMBL" id="KNC98730.1"/>
    </source>
</evidence>
<dbReference type="VEuPathDB" id="FungiDB:SPPG_06408"/>
<dbReference type="RefSeq" id="XP_016606770.1">
    <property type="nucleotide sequence ID" value="XM_016754620.1"/>
</dbReference>
<dbReference type="GeneID" id="27689716"/>
<feature type="compositionally biased region" description="Basic and acidic residues" evidence="1">
    <location>
        <begin position="218"/>
        <end position="242"/>
    </location>
</feature>
<evidence type="ECO:0000256" key="1">
    <source>
        <dbReference type="SAM" id="MobiDB-lite"/>
    </source>
</evidence>
<dbReference type="InParanoid" id="A0A0L0HAX0"/>
<feature type="region of interest" description="Disordered" evidence="1">
    <location>
        <begin position="936"/>
        <end position="960"/>
    </location>
</feature>
<feature type="region of interest" description="Disordered" evidence="1">
    <location>
        <begin position="1"/>
        <end position="133"/>
    </location>
</feature>
<name>A0A0L0HAX0_SPIPD</name>
<sequence>MDSHRVELGDSNESVSVIDDADVLDDQGSGRRHGKHGGPEGTSRDGHQNEHEMHSRAKVGWDDKGHERYTHEENSRDIDFDDKAMGEHEDGIDEDEDEDKIKDTVPKEFKSADANQEEETGIEDTSDLDVPAPKLLRIVDSRELLFLERHRALELEEAEDEDDEWQVEEDVEVEDMGEGLEESEPSSDSQDVEDDELEQTSSEQDDENDHDRFRVHHLHEDATTETDGEHFTSESEMDGNKADDEDQMLSSAFQSDSSSLNQGNPRAHSSESMDRLASSMSDLSENSESVSLKDLSEADIKCADVAPEGQESCTDDGDVDDEDRSSSITNDENHEFDESSLADEEDHPVGNDLEAHSASRLNSDDKSGDMGNYIDGQETCEDIIDTGVGPDYPQDLGQDNVGEPLHSISDQEKAVESSIITTSMTIPLTSELQMPAHHEETQQSSDKHLEDNSCENCQDIDDMNNIVNIADSQMEKGANQEKLEGGRSDALDINESENEPSSTSEDASQNDAHGMDTFAIRHTNQELNSSEIVPDSHEPVMTRIIAMTDDSGLTEGDAELQTGEDAEELVIHENRPARIAVTGSRPHEVEAKAGESASPLSSHSERGEPTQVNHGLVIVAPTVIGGPKDRLDTNDDVEGLLASSKTCSTGHGIPSVEQVSNRQVGDGLDLVPQSNSGPAPLLVENDASQNDQVVEKQDKQPTLCRNQNSSDEDSIEQMDPRTAHSNKRHEDINAVAQQSLHQDDDVDGDRATEGAAGYVEVHITRSVAGENADLEGSKNLTADAYITQAPKKSEPPALEIDVLDMALIQAQLRESTVTADSMTTTSASSTNSTIAQLTYQIQTAVQTYSVTETHLHAIQAEHHSLLSTFTSLQADVINALGHATTLLSRIQQQRLANAEARDALESIRRQIVDEKHSRDKMGSALMEVRQALAKRKPLTETAVNKSAGTGGSSSGDVTIKRPLEDKLRAAEATMQEQVRWRREKADRIAHLSTLTRAAWEASDRDASEGDMSEEIRHIRTEIEQRLLERTSWVESFARQWKDFEARRVSVAERWKEHEG</sequence>
<feature type="compositionally biased region" description="Acidic residues" evidence="1">
    <location>
        <begin position="313"/>
        <end position="323"/>
    </location>
</feature>
<proteinExistence type="predicted"/>
<feature type="compositionally biased region" description="Basic and acidic residues" evidence="1">
    <location>
        <begin position="99"/>
        <end position="111"/>
    </location>
</feature>
<feature type="compositionally biased region" description="Basic and acidic residues" evidence="1">
    <location>
        <begin position="347"/>
        <end position="368"/>
    </location>
</feature>
<feature type="region of interest" description="Disordered" evidence="1">
    <location>
        <begin position="476"/>
        <end position="511"/>
    </location>
</feature>
<feature type="region of interest" description="Disordered" evidence="1">
    <location>
        <begin position="585"/>
        <end position="614"/>
    </location>
</feature>
<feature type="compositionally biased region" description="Basic and acidic residues" evidence="1">
    <location>
        <begin position="436"/>
        <end position="451"/>
    </location>
</feature>
<feature type="compositionally biased region" description="Basic and acidic residues" evidence="1">
    <location>
        <begin position="42"/>
        <end position="89"/>
    </location>
</feature>
<keyword evidence="3" id="KW-1185">Reference proteome</keyword>
<dbReference type="OrthoDB" id="10400671at2759"/>
<feature type="compositionally biased region" description="Acidic residues" evidence="1">
    <location>
        <begin position="155"/>
        <end position="208"/>
    </location>
</feature>
<evidence type="ECO:0000313" key="3">
    <source>
        <dbReference type="Proteomes" id="UP000053201"/>
    </source>
</evidence>
<feature type="compositionally biased region" description="Low complexity" evidence="1">
    <location>
        <begin position="250"/>
        <end position="259"/>
    </location>
</feature>
<accession>A0A0L0HAX0</accession>
<organism evidence="2 3">
    <name type="scientific">Spizellomyces punctatus (strain DAOM BR117)</name>
    <dbReference type="NCBI Taxonomy" id="645134"/>
    <lineage>
        <taxon>Eukaryota</taxon>
        <taxon>Fungi</taxon>
        <taxon>Fungi incertae sedis</taxon>
        <taxon>Chytridiomycota</taxon>
        <taxon>Chytridiomycota incertae sedis</taxon>
        <taxon>Chytridiomycetes</taxon>
        <taxon>Spizellomycetales</taxon>
        <taxon>Spizellomycetaceae</taxon>
        <taxon>Spizellomyces</taxon>
    </lineage>
</organism>
<reference evidence="2 3" key="1">
    <citation type="submission" date="2009-08" db="EMBL/GenBank/DDBJ databases">
        <title>The Genome Sequence of Spizellomyces punctatus strain DAOM BR117.</title>
        <authorList>
            <consortium name="The Broad Institute Genome Sequencing Platform"/>
            <person name="Russ C."/>
            <person name="Cuomo C."/>
            <person name="Shea T."/>
            <person name="Young S.K."/>
            <person name="Zeng Q."/>
            <person name="Koehrsen M."/>
            <person name="Haas B."/>
            <person name="Borodovsky M."/>
            <person name="Guigo R."/>
            <person name="Alvarado L."/>
            <person name="Berlin A."/>
            <person name="Bochicchio J."/>
            <person name="Borenstein D."/>
            <person name="Chapman S."/>
            <person name="Chen Z."/>
            <person name="Engels R."/>
            <person name="Freedman E."/>
            <person name="Gellesch M."/>
            <person name="Goldberg J."/>
            <person name="Griggs A."/>
            <person name="Gujja S."/>
            <person name="Heiman D."/>
            <person name="Hepburn T."/>
            <person name="Howarth C."/>
            <person name="Jen D."/>
            <person name="Larson L."/>
            <person name="Lewis B."/>
            <person name="Mehta T."/>
            <person name="Park D."/>
            <person name="Pearson M."/>
            <person name="Roberts A."/>
            <person name="Saif S."/>
            <person name="Shenoy N."/>
            <person name="Sisk P."/>
            <person name="Stolte C."/>
            <person name="Sykes S."/>
            <person name="Thomson T."/>
            <person name="Walk T."/>
            <person name="White J."/>
            <person name="Yandava C."/>
            <person name="Burger G."/>
            <person name="Gray M.W."/>
            <person name="Holland P.W.H."/>
            <person name="King N."/>
            <person name="Lang F.B.F."/>
            <person name="Roger A.J."/>
            <person name="Ruiz-Trillo I."/>
            <person name="Lander E."/>
            <person name="Nusbaum C."/>
        </authorList>
    </citation>
    <scope>NUCLEOTIDE SEQUENCE [LARGE SCALE GENOMIC DNA]</scope>
    <source>
        <strain evidence="2 3">DAOM BR117</strain>
    </source>
</reference>
<feature type="region of interest" description="Disordered" evidence="1">
    <location>
        <begin position="690"/>
        <end position="727"/>
    </location>
</feature>
<gene>
    <name evidence="2" type="ORF">SPPG_06408</name>
</gene>
<feature type="compositionally biased region" description="Low complexity" evidence="1">
    <location>
        <begin position="278"/>
        <end position="292"/>
    </location>
</feature>
<feature type="compositionally biased region" description="Acidic residues" evidence="1">
    <location>
        <begin position="115"/>
        <end position="127"/>
    </location>
</feature>
<dbReference type="OMA" id="HEPTDEI"/>
<protein>
    <submittedName>
        <fullName evidence="2">Uncharacterized protein</fullName>
    </submittedName>
</protein>
<feature type="compositionally biased region" description="Basic and acidic residues" evidence="1">
    <location>
        <begin position="718"/>
        <end position="727"/>
    </location>
</feature>
<dbReference type="EMBL" id="KQ257460">
    <property type="protein sequence ID" value="KNC98730.1"/>
    <property type="molecule type" value="Genomic_DNA"/>
</dbReference>